<dbReference type="Proteomes" id="UP000324222">
    <property type="component" value="Unassembled WGS sequence"/>
</dbReference>
<keyword evidence="3" id="KW-1185">Reference proteome</keyword>
<reference evidence="2 3" key="1">
    <citation type="submission" date="2019-05" db="EMBL/GenBank/DDBJ databases">
        <title>Another draft genome of Portunus trituberculatus and its Hox gene families provides insights of decapod evolution.</title>
        <authorList>
            <person name="Jeong J.-H."/>
            <person name="Song I."/>
            <person name="Kim S."/>
            <person name="Choi T."/>
            <person name="Kim D."/>
            <person name="Ryu S."/>
            <person name="Kim W."/>
        </authorList>
    </citation>
    <scope>NUCLEOTIDE SEQUENCE [LARGE SCALE GENOMIC DNA]</scope>
    <source>
        <tissue evidence="2">Muscle</tissue>
    </source>
</reference>
<sequence>MKTGTSPGTKLSSPGGGAEVAVADVTPDHPLDGRERGRKRGRVHRCGPTCVFHSAPSRPCASDPLSNPSIIGSVASHIFLAIC</sequence>
<feature type="compositionally biased region" description="Polar residues" evidence="1">
    <location>
        <begin position="1"/>
        <end position="12"/>
    </location>
</feature>
<comment type="caution">
    <text evidence="2">The sequence shown here is derived from an EMBL/GenBank/DDBJ whole genome shotgun (WGS) entry which is preliminary data.</text>
</comment>
<dbReference type="EMBL" id="VSRR010026110">
    <property type="protein sequence ID" value="MPC67333.1"/>
    <property type="molecule type" value="Genomic_DNA"/>
</dbReference>
<evidence type="ECO:0000256" key="1">
    <source>
        <dbReference type="SAM" id="MobiDB-lite"/>
    </source>
</evidence>
<feature type="compositionally biased region" description="Basic and acidic residues" evidence="1">
    <location>
        <begin position="26"/>
        <end position="35"/>
    </location>
</feature>
<accession>A0A5B7HB54</accession>
<name>A0A5B7HB54_PORTR</name>
<proteinExistence type="predicted"/>
<organism evidence="2 3">
    <name type="scientific">Portunus trituberculatus</name>
    <name type="common">Swimming crab</name>
    <name type="synonym">Neptunus trituberculatus</name>
    <dbReference type="NCBI Taxonomy" id="210409"/>
    <lineage>
        <taxon>Eukaryota</taxon>
        <taxon>Metazoa</taxon>
        <taxon>Ecdysozoa</taxon>
        <taxon>Arthropoda</taxon>
        <taxon>Crustacea</taxon>
        <taxon>Multicrustacea</taxon>
        <taxon>Malacostraca</taxon>
        <taxon>Eumalacostraca</taxon>
        <taxon>Eucarida</taxon>
        <taxon>Decapoda</taxon>
        <taxon>Pleocyemata</taxon>
        <taxon>Brachyura</taxon>
        <taxon>Eubrachyura</taxon>
        <taxon>Portunoidea</taxon>
        <taxon>Portunidae</taxon>
        <taxon>Portuninae</taxon>
        <taxon>Portunus</taxon>
    </lineage>
</organism>
<feature type="region of interest" description="Disordered" evidence="1">
    <location>
        <begin position="1"/>
        <end position="42"/>
    </location>
</feature>
<evidence type="ECO:0000313" key="2">
    <source>
        <dbReference type="EMBL" id="MPC67333.1"/>
    </source>
</evidence>
<gene>
    <name evidence="2" type="ORF">E2C01_061507</name>
</gene>
<protein>
    <submittedName>
        <fullName evidence="2">Uncharacterized protein</fullName>
    </submittedName>
</protein>
<dbReference type="AlphaFoldDB" id="A0A5B7HB54"/>
<evidence type="ECO:0000313" key="3">
    <source>
        <dbReference type="Proteomes" id="UP000324222"/>
    </source>
</evidence>